<dbReference type="GO" id="GO:0016491">
    <property type="term" value="F:oxidoreductase activity"/>
    <property type="evidence" value="ECO:0007669"/>
    <property type="project" value="InterPro"/>
</dbReference>
<feature type="domain" description="EthD" evidence="1">
    <location>
        <begin position="13"/>
        <end position="88"/>
    </location>
</feature>
<dbReference type="Pfam" id="PF07110">
    <property type="entry name" value="EthD"/>
    <property type="match status" value="1"/>
</dbReference>
<reference evidence="2" key="2">
    <citation type="submission" date="2020-09" db="EMBL/GenBank/DDBJ databases">
        <authorList>
            <person name="Sun Q."/>
            <person name="Zhou Y."/>
        </authorList>
    </citation>
    <scope>NUCLEOTIDE SEQUENCE</scope>
    <source>
        <strain evidence="2">CGMCC 1.15085</strain>
    </source>
</reference>
<dbReference type="PANTHER" id="PTHR40260">
    <property type="entry name" value="BLR8190 PROTEIN"/>
    <property type="match status" value="1"/>
</dbReference>
<protein>
    <submittedName>
        <fullName evidence="2">Ethyl tert-butyl ether degradation protein EthD</fullName>
    </submittedName>
</protein>
<organism evidence="2 3">
    <name type="scientific">Flexivirga endophytica</name>
    <dbReference type="NCBI Taxonomy" id="1849103"/>
    <lineage>
        <taxon>Bacteria</taxon>
        <taxon>Bacillati</taxon>
        <taxon>Actinomycetota</taxon>
        <taxon>Actinomycetes</taxon>
        <taxon>Micrococcales</taxon>
        <taxon>Dermacoccaceae</taxon>
        <taxon>Flexivirga</taxon>
    </lineage>
</organism>
<name>A0A916TG53_9MICO</name>
<accession>A0A916TG53</accession>
<dbReference type="RefSeq" id="WP_188838321.1">
    <property type="nucleotide sequence ID" value="NZ_BMHI01000005.1"/>
</dbReference>
<keyword evidence="3" id="KW-1185">Reference proteome</keyword>
<sequence>MPQLIVTYGQPDDPAAFDSHYTSIHRPLVDKIPGLQGWHAGHCATTDGSEAPYYLVAVLNFESQESLAAGTGSPEGQAAVADVANFATGGATMLVTDDLVG</sequence>
<dbReference type="SUPFAM" id="SSF54909">
    <property type="entry name" value="Dimeric alpha+beta barrel"/>
    <property type="match status" value="1"/>
</dbReference>
<dbReference type="EMBL" id="BMHI01000005">
    <property type="protein sequence ID" value="GGB41244.1"/>
    <property type="molecule type" value="Genomic_DNA"/>
</dbReference>
<dbReference type="Gene3D" id="3.30.70.100">
    <property type="match status" value="1"/>
</dbReference>
<dbReference type="InterPro" id="IPR011008">
    <property type="entry name" value="Dimeric_a/b-barrel"/>
</dbReference>
<dbReference type="NCBIfam" id="TIGR02118">
    <property type="entry name" value="EthD family reductase"/>
    <property type="match status" value="1"/>
</dbReference>
<dbReference type="Proteomes" id="UP000636793">
    <property type="component" value="Unassembled WGS sequence"/>
</dbReference>
<gene>
    <name evidence="2" type="ORF">GCM10011492_35190</name>
</gene>
<proteinExistence type="predicted"/>
<dbReference type="AlphaFoldDB" id="A0A916TG53"/>
<dbReference type="PANTHER" id="PTHR40260:SF2">
    <property type="entry name" value="BLR8190 PROTEIN"/>
    <property type="match status" value="1"/>
</dbReference>
<evidence type="ECO:0000259" key="1">
    <source>
        <dbReference type="Pfam" id="PF07110"/>
    </source>
</evidence>
<reference evidence="2" key="1">
    <citation type="journal article" date="2014" name="Int. J. Syst. Evol. Microbiol.">
        <title>Complete genome sequence of Corynebacterium casei LMG S-19264T (=DSM 44701T), isolated from a smear-ripened cheese.</title>
        <authorList>
            <consortium name="US DOE Joint Genome Institute (JGI-PGF)"/>
            <person name="Walter F."/>
            <person name="Albersmeier A."/>
            <person name="Kalinowski J."/>
            <person name="Ruckert C."/>
        </authorList>
    </citation>
    <scope>NUCLEOTIDE SEQUENCE</scope>
    <source>
        <strain evidence="2">CGMCC 1.15085</strain>
    </source>
</reference>
<comment type="caution">
    <text evidence="2">The sequence shown here is derived from an EMBL/GenBank/DDBJ whole genome shotgun (WGS) entry which is preliminary data.</text>
</comment>
<dbReference type="InterPro" id="IPR009799">
    <property type="entry name" value="EthD_dom"/>
</dbReference>
<evidence type="ECO:0000313" key="2">
    <source>
        <dbReference type="EMBL" id="GGB41244.1"/>
    </source>
</evidence>
<evidence type="ECO:0000313" key="3">
    <source>
        <dbReference type="Proteomes" id="UP000636793"/>
    </source>
</evidence>